<reference evidence="11" key="3">
    <citation type="submission" date="2025-09" db="UniProtKB">
        <authorList>
            <consortium name="Ensembl"/>
        </authorList>
    </citation>
    <scope>IDENTIFICATION</scope>
    <source>
        <strain evidence="11">Hd-rR</strain>
    </source>
</reference>
<feature type="domain" description="Endonuclease/exonuclease/phosphatase" evidence="10">
    <location>
        <begin position="7"/>
        <end position="173"/>
    </location>
</feature>
<dbReference type="GO" id="GO:0006281">
    <property type="term" value="P:DNA repair"/>
    <property type="evidence" value="ECO:0007669"/>
    <property type="project" value="UniProtKB-KW"/>
</dbReference>
<evidence type="ECO:0000313" key="11">
    <source>
        <dbReference type="Ensembl" id="ENSORLP00000045646.1"/>
    </source>
</evidence>
<comment type="similarity">
    <text evidence="3">Belongs to the DNA repair enzymes AP/ExoA family.</text>
</comment>
<dbReference type="Pfam" id="PF03372">
    <property type="entry name" value="Exo_endo_phos"/>
    <property type="match status" value="1"/>
</dbReference>
<reference evidence="11" key="2">
    <citation type="submission" date="2025-08" db="UniProtKB">
        <authorList>
            <consortium name="Ensembl"/>
        </authorList>
    </citation>
    <scope>IDENTIFICATION</scope>
    <source>
        <strain evidence="11">Hd-rR</strain>
    </source>
</reference>
<comment type="catalytic activity">
    <reaction evidence="1">
        <text>Exonucleolytic cleavage in the 3'- to 5'-direction to yield nucleoside 5'-phosphates.</text>
        <dbReference type="EC" id="3.1.11.2"/>
    </reaction>
</comment>
<evidence type="ECO:0000256" key="5">
    <source>
        <dbReference type="ARBA" id="ARBA00022723"/>
    </source>
</evidence>
<keyword evidence="5" id="KW-0479">Metal-binding</keyword>
<dbReference type="Proteomes" id="UP000001038">
    <property type="component" value="Chromosome 18"/>
</dbReference>
<keyword evidence="6" id="KW-0227">DNA damage</keyword>
<protein>
    <recommendedName>
        <fullName evidence="4">exodeoxyribonuclease III</fullName>
        <ecNumber evidence="4">3.1.11.2</ecNumber>
    </recommendedName>
</protein>
<dbReference type="STRING" id="8090.ENSORLP00000045646"/>
<dbReference type="SUPFAM" id="SSF56219">
    <property type="entry name" value="DNase I-like"/>
    <property type="match status" value="1"/>
</dbReference>
<evidence type="ECO:0000256" key="6">
    <source>
        <dbReference type="ARBA" id="ARBA00022763"/>
    </source>
</evidence>
<sequence length="229" mass="25803">MSSTKILTLNVKGINHVIKRRKTLTLLKKEKVQIAPLQETHLTDHEHSKLKRDWVGQVFCSSYNSKSRCVAILIHKNLPFTVEKIVKDREGCYVTIPGILYGEQILVGNVYAPNVYDSAFYSKFLAEVSPICPSHVLIGGDFNTGLIPGSDYSPPKTQPLSKMAKATNGLCNDLGFFDAWRNYNPNVRDFTFFQGVVRHCLTFSTTTGPVIYTLYQDGYTHFCINLNSM</sequence>
<dbReference type="InterPro" id="IPR004808">
    <property type="entry name" value="AP_endonuc_1"/>
</dbReference>
<name>A0A3B3INX1_ORYLA</name>
<dbReference type="AlphaFoldDB" id="A0A3B3INX1"/>
<dbReference type="InParanoid" id="A0A3B3INX1"/>
<dbReference type="PANTHER" id="PTHR22748">
    <property type="entry name" value="AP ENDONUCLEASE"/>
    <property type="match status" value="1"/>
</dbReference>
<evidence type="ECO:0000256" key="8">
    <source>
        <dbReference type="ARBA" id="ARBA00022842"/>
    </source>
</evidence>
<keyword evidence="12" id="KW-1185">Reference proteome</keyword>
<dbReference type="GeneTree" id="ENSGT01120000272079"/>
<evidence type="ECO:0000256" key="7">
    <source>
        <dbReference type="ARBA" id="ARBA00022801"/>
    </source>
</evidence>
<dbReference type="Gene3D" id="3.60.10.10">
    <property type="entry name" value="Endonuclease/exonuclease/phosphatase"/>
    <property type="match status" value="1"/>
</dbReference>
<keyword evidence="8" id="KW-0460">Magnesium</keyword>
<organism evidence="11 12">
    <name type="scientific">Oryzias latipes</name>
    <name type="common">Japanese rice fish</name>
    <name type="synonym">Japanese killifish</name>
    <dbReference type="NCBI Taxonomy" id="8090"/>
    <lineage>
        <taxon>Eukaryota</taxon>
        <taxon>Metazoa</taxon>
        <taxon>Chordata</taxon>
        <taxon>Craniata</taxon>
        <taxon>Vertebrata</taxon>
        <taxon>Euteleostomi</taxon>
        <taxon>Actinopterygii</taxon>
        <taxon>Neopterygii</taxon>
        <taxon>Teleostei</taxon>
        <taxon>Neoteleostei</taxon>
        <taxon>Acanthomorphata</taxon>
        <taxon>Ovalentaria</taxon>
        <taxon>Atherinomorphae</taxon>
        <taxon>Beloniformes</taxon>
        <taxon>Adrianichthyidae</taxon>
        <taxon>Oryziinae</taxon>
        <taxon>Oryzias</taxon>
    </lineage>
</organism>
<dbReference type="PANTHER" id="PTHR22748:SF26">
    <property type="entry name" value="ENDONUCLEASE_EXONUCLEASE_PHOSPHATASE DOMAIN-CONTAINING PROTEIN"/>
    <property type="match status" value="1"/>
</dbReference>
<evidence type="ECO:0000256" key="1">
    <source>
        <dbReference type="ARBA" id="ARBA00000493"/>
    </source>
</evidence>
<evidence type="ECO:0000256" key="4">
    <source>
        <dbReference type="ARBA" id="ARBA00012115"/>
    </source>
</evidence>
<evidence type="ECO:0000256" key="3">
    <source>
        <dbReference type="ARBA" id="ARBA00007092"/>
    </source>
</evidence>
<evidence type="ECO:0000256" key="2">
    <source>
        <dbReference type="ARBA" id="ARBA00001946"/>
    </source>
</evidence>
<proteinExistence type="inferred from homology"/>
<dbReference type="InterPro" id="IPR036691">
    <property type="entry name" value="Endo/exonu/phosph_ase_sf"/>
</dbReference>
<evidence type="ECO:0000313" key="12">
    <source>
        <dbReference type="Proteomes" id="UP000001038"/>
    </source>
</evidence>
<accession>A0A3B3INX1</accession>
<evidence type="ECO:0000256" key="9">
    <source>
        <dbReference type="ARBA" id="ARBA00023204"/>
    </source>
</evidence>
<comment type="cofactor">
    <cofactor evidence="2">
        <name>Mg(2+)</name>
        <dbReference type="ChEBI" id="CHEBI:18420"/>
    </cofactor>
</comment>
<dbReference type="Ensembl" id="ENSORLT00000027576.1">
    <property type="protein sequence ID" value="ENSORLP00000045646.1"/>
    <property type="gene ID" value="ENSORLG00000029656.1"/>
</dbReference>
<evidence type="ECO:0000259" key="10">
    <source>
        <dbReference type="Pfam" id="PF03372"/>
    </source>
</evidence>
<dbReference type="InterPro" id="IPR005135">
    <property type="entry name" value="Endo/exonuclease/phosphatase"/>
</dbReference>
<dbReference type="GO" id="GO:0046872">
    <property type="term" value="F:metal ion binding"/>
    <property type="evidence" value="ECO:0007669"/>
    <property type="project" value="UniProtKB-KW"/>
</dbReference>
<keyword evidence="7" id="KW-0378">Hydrolase</keyword>
<reference evidence="11 12" key="1">
    <citation type="journal article" date="2007" name="Nature">
        <title>The medaka draft genome and insights into vertebrate genome evolution.</title>
        <authorList>
            <person name="Kasahara M."/>
            <person name="Naruse K."/>
            <person name="Sasaki S."/>
            <person name="Nakatani Y."/>
            <person name="Qu W."/>
            <person name="Ahsan B."/>
            <person name="Yamada T."/>
            <person name="Nagayasu Y."/>
            <person name="Doi K."/>
            <person name="Kasai Y."/>
            <person name="Jindo T."/>
            <person name="Kobayashi D."/>
            <person name="Shimada A."/>
            <person name="Toyoda A."/>
            <person name="Kuroki Y."/>
            <person name="Fujiyama A."/>
            <person name="Sasaki T."/>
            <person name="Shimizu A."/>
            <person name="Asakawa S."/>
            <person name="Shimizu N."/>
            <person name="Hashimoto S."/>
            <person name="Yang J."/>
            <person name="Lee Y."/>
            <person name="Matsushima K."/>
            <person name="Sugano S."/>
            <person name="Sakaizumi M."/>
            <person name="Narita T."/>
            <person name="Ohishi K."/>
            <person name="Haga S."/>
            <person name="Ohta F."/>
            <person name="Nomoto H."/>
            <person name="Nogata K."/>
            <person name="Morishita T."/>
            <person name="Endo T."/>
            <person name="Shin-I T."/>
            <person name="Takeda H."/>
            <person name="Morishita S."/>
            <person name="Kohara Y."/>
        </authorList>
    </citation>
    <scope>NUCLEOTIDE SEQUENCE [LARGE SCALE GENOMIC DNA]</scope>
    <source>
        <strain evidence="11 12">Hd-rR</strain>
    </source>
</reference>
<keyword evidence="9" id="KW-0234">DNA repair</keyword>
<dbReference type="GO" id="GO:0008311">
    <property type="term" value="F:double-stranded DNA 3'-5' DNA exonuclease activity"/>
    <property type="evidence" value="ECO:0007669"/>
    <property type="project" value="UniProtKB-EC"/>
</dbReference>
<dbReference type="EC" id="3.1.11.2" evidence="4"/>